<keyword evidence="3" id="KW-1185">Reference proteome</keyword>
<gene>
    <name evidence="2" type="ORF">FOMPIDRAFT_92165</name>
</gene>
<organism evidence="2 3">
    <name type="scientific">Fomitopsis schrenkii</name>
    <name type="common">Brown rot fungus</name>
    <dbReference type="NCBI Taxonomy" id="2126942"/>
    <lineage>
        <taxon>Eukaryota</taxon>
        <taxon>Fungi</taxon>
        <taxon>Dikarya</taxon>
        <taxon>Basidiomycota</taxon>
        <taxon>Agaricomycotina</taxon>
        <taxon>Agaricomycetes</taxon>
        <taxon>Polyporales</taxon>
        <taxon>Fomitopsis</taxon>
    </lineage>
</organism>
<feature type="transmembrane region" description="Helical" evidence="1">
    <location>
        <begin position="181"/>
        <end position="204"/>
    </location>
</feature>
<evidence type="ECO:0000256" key="1">
    <source>
        <dbReference type="SAM" id="Phobius"/>
    </source>
</evidence>
<dbReference type="InParanoid" id="S8F6P6"/>
<proteinExistence type="predicted"/>
<dbReference type="HOGENOM" id="CLU_060803_0_0_1"/>
<evidence type="ECO:0000313" key="3">
    <source>
        <dbReference type="Proteomes" id="UP000015241"/>
    </source>
</evidence>
<reference evidence="2 3" key="1">
    <citation type="journal article" date="2012" name="Science">
        <title>The Paleozoic origin of enzymatic lignin decomposition reconstructed from 31 fungal genomes.</title>
        <authorList>
            <person name="Floudas D."/>
            <person name="Binder M."/>
            <person name="Riley R."/>
            <person name="Barry K."/>
            <person name="Blanchette R.A."/>
            <person name="Henrissat B."/>
            <person name="Martinez A.T."/>
            <person name="Otillar R."/>
            <person name="Spatafora J.W."/>
            <person name="Yadav J.S."/>
            <person name="Aerts A."/>
            <person name="Benoit I."/>
            <person name="Boyd A."/>
            <person name="Carlson A."/>
            <person name="Copeland A."/>
            <person name="Coutinho P.M."/>
            <person name="de Vries R.P."/>
            <person name="Ferreira P."/>
            <person name="Findley K."/>
            <person name="Foster B."/>
            <person name="Gaskell J."/>
            <person name="Glotzer D."/>
            <person name="Gorecki P."/>
            <person name="Heitman J."/>
            <person name="Hesse C."/>
            <person name="Hori C."/>
            <person name="Igarashi K."/>
            <person name="Jurgens J.A."/>
            <person name="Kallen N."/>
            <person name="Kersten P."/>
            <person name="Kohler A."/>
            <person name="Kuees U."/>
            <person name="Kumar T.K.A."/>
            <person name="Kuo A."/>
            <person name="LaButti K."/>
            <person name="Larrondo L.F."/>
            <person name="Lindquist E."/>
            <person name="Ling A."/>
            <person name="Lombard V."/>
            <person name="Lucas S."/>
            <person name="Lundell T."/>
            <person name="Martin R."/>
            <person name="McLaughlin D.J."/>
            <person name="Morgenstern I."/>
            <person name="Morin E."/>
            <person name="Murat C."/>
            <person name="Nagy L.G."/>
            <person name="Nolan M."/>
            <person name="Ohm R.A."/>
            <person name="Patyshakuliyeva A."/>
            <person name="Rokas A."/>
            <person name="Ruiz-Duenas F.J."/>
            <person name="Sabat G."/>
            <person name="Salamov A."/>
            <person name="Samejima M."/>
            <person name="Schmutz J."/>
            <person name="Slot J.C."/>
            <person name="St John F."/>
            <person name="Stenlid J."/>
            <person name="Sun H."/>
            <person name="Sun S."/>
            <person name="Syed K."/>
            <person name="Tsang A."/>
            <person name="Wiebenga A."/>
            <person name="Young D."/>
            <person name="Pisabarro A."/>
            <person name="Eastwood D.C."/>
            <person name="Martin F."/>
            <person name="Cullen D."/>
            <person name="Grigoriev I.V."/>
            <person name="Hibbett D.S."/>
        </authorList>
    </citation>
    <scope>NUCLEOTIDE SEQUENCE</scope>
    <source>
        <strain evidence="3">FP-58527</strain>
    </source>
</reference>
<sequence>MSSKFPSPIGGIPYPHDFAPALVFTILYALLAPIAAWRMIVKSSRSLVILGTVIFTVERIADFAIRAAEAEKPNIRTTSFFVGWLQNAYGMGYLSMAMDLGNLARLFVANALLSSPATAPSVIPPPPIIPFTGDWEEEQPLTMAGGPRGDASSSYSKLPLTEHVPFGDEAHLRVVFKRMKIVMLVLRLTALFPAITSGSIFFYGTKSPTIALIVQLTRYGSALVVLVSQFLVLGLVLWALQTRPQRTPRKPALYLLAMISVVIIPTVYRLAAMRSYTLSLTAMGPGSMNGPTAKALFYTFHIAPEWISGVMLLAVNVKNMFGVTTTGH</sequence>
<feature type="transmembrane region" description="Helical" evidence="1">
    <location>
        <begin position="295"/>
        <end position="315"/>
    </location>
</feature>
<dbReference type="Proteomes" id="UP000015241">
    <property type="component" value="Unassembled WGS sequence"/>
</dbReference>
<feature type="transmembrane region" description="Helical" evidence="1">
    <location>
        <begin position="252"/>
        <end position="271"/>
    </location>
</feature>
<keyword evidence="1" id="KW-0472">Membrane</keyword>
<dbReference type="OrthoDB" id="2562239at2759"/>
<dbReference type="AlphaFoldDB" id="S8F6P6"/>
<name>S8F6P6_FOMSC</name>
<feature type="transmembrane region" description="Helical" evidence="1">
    <location>
        <begin position="216"/>
        <end position="240"/>
    </location>
</feature>
<evidence type="ECO:0000313" key="2">
    <source>
        <dbReference type="EMBL" id="EPS97325.1"/>
    </source>
</evidence>
<feature type="transmembrane region" description="Helical" evidence="1">
    <location>
        <begin position="20"/>
        <end position="40"/>
    </location>
</feature>
<keyword evidence="1" id="KW-0812">Transmembrane</keyword>
<protein>
    <submittedName>
        <fullName evidence="2">Uncharacterized protein</fullName>
    </submittedName>
</protein>
<dbReference type="EMBL" id="KE504177">
    <property type="protein sequence ID" value="EPS97325.1"/>
    <property type="molecule type" value="Genomic_DNA"/>
</dbReference>
<dbReference type="eggNOG" id="ENOG502RDJW">
    <property type="taxonomic scope" value="Eukaryota"/>
</dbReference>
<keyword evidence="1" id="KW-1133">Transmembrane helix</keyword>
<accession>S8F6P6</accession>